<name>A0A916LBM3_MYCTX</name>
<protein>
    <submittedName>
        <fullName evidence="2">Uncharacterized protein</fullName>
    </submittedName>
</protein>
<dbReference type="AlphaFoldDB" id="A0A916LBM3"/>
<sequence length="81" mass="8370">MSAATTGRPAKVAPLASSAATSAARSSGMCRRSASIGTWAVPSYPSVCRLTTRNRNGAGRGAEARRCPAWWASVPRTTMSA</sequence>
<proteinExistence type="predicted"/>
<feature type="compositionally biased region" description="Low complexity" evidence="1">
    <location>
        <begin position="16"/>
        <end position="27"/>
    </location>
</feature>
<dbReference type="Proteomes" id="UP000039021">
    <property type="component" value="Unassembled WGS sequence"/>
</dbReference>
<evidence type="ECO:0000313" key="3">
    <source>
        <dbReference type="Proteomes" id="UP000039021"/>
    </source>
</evidence>
<accession>A0A916LBM3</accession>
<reference evidence="3" key="1">
    <citation type="submission" date="2015-03" db="EMBL/GenBank/DDBJ databases">
        <authorList>
            <consortium name="Pathogen Informatics"/>
        </authorList>
    </citation>
    <scope>NUCLEOTIDE SEQUENCE [LARGE SCALE GENOMIC DNA]</scope>
    <source>
        <strain evidence="3">N09902308</strain>
    </source>
</reference>
<organism evidence="2 3">
    <name type="scientific">Mycobacterium tuberculosis</name>
    <dbReference type="NCBI Taxonomy" id="1773"/>
    <lineage>
        <taxon>Bacteria</taxon>
        <taxon>Bacillati</taxon>
        <taxon>Actinomycetota</taxon>
        <taxon>Actinomycetes</taxon>
        <taxon>Mycobacteriales</taxon>
        <taxon>Mycobacteriaceae</taxon>
        <taxon>Mycobacterium</taxon>
        <taxon>Mycobacterium tuberculosis complex</taxon>
    </lineage>
</organism>
<feature type="region of interest" description="Disordered" evidence="1">
    <location>
        <begin position="1"/>
        <end position="27"/>
    </location>
</feature>
<evidence type="ECO:0000313" key="2">
    <source>
        <dbReference type="EMBL" id="COY44776.1"/>
    </source>
</evidence>
<gene>
    <name evidence="2" type="ORF">ERS007739_02622</name>
</gene>
<comment type="caution">
    <text evidence="2">The sequence shown here is derived from an EMBL/GenBank/DDBJ whole genome shotgun (WGS) entry which is preliminary data.</text>
</comment>
<dbReference type="EMBL" id="CSBK01001224">
    <property type="protein sequence ID" value="COY44776.1"/>
    <property type="molecule type" value="Genomic_DNA"/>
</dbReference>
<evidence type="ECO:0000256" key="1">
    <source>
        <dbReference type="SAM" id="MobiDB-lite"/>
    </source>
</evidence>